<dbReference type="EMBL" id="BGPR01017138">
    <property type="protein sequence ID" value="GBN75208.1"/>
    <property type="molecule type" value="Genomic_DNA"/>
</dbReference>
<evidence type="ECO:0000313" key="3">
    <source>
        <dbReference type="Proteomes" id="UP000499080"/>
    </source>
</evidence>
<feature type="region of interest" description="Disordered" evidence="1">
    <location>
        <begin position="70"/>
        <end position="99"/>
    </location>
</feature>
<feature type="compositionally biased region" description="Polar residues" evidence="1">
    <location>
        <begin position="82"/>
        <end position="99"/>
    </location>
</feature>
<evidence type="ECO:0000313" key="2">
    <source>
        <dbReference type="EMBL" id="GBN75208.1"/>
    </source>
</evidence>
<protein>
    <submittedName>
        <fullName evidence="2">Uncharacterized protein</fullName>
    </submittedName>
</protein>
<gene>
    <name evidence="2" type="ORF">AVEN_47824_1</name>
</gene>
<proteinExistence type="predicted"/>
<sequence>MKFVIIKETLLSSCSLPIMIKDRPPRHKLGTEVDRKTASIACRLYDDPLIRGYEPYSEMGAISHTTTIKPQEKQDEAHISGAFSSPYSGCQLTQRRQSE</sequence>
<comment type="caution">
    <text evidence="2">The sequence shown here is derived from an EMBL/GenBank/DDBJ whole genome shotgun (WGS) entry which is preliminary data.</text>
</comment>
<accession>A0A4Y2RHD1</accession>
<organism evidence="2 3">
    <name type="scientific">Araneus ventricosus</name>
    <name type="common">Orbweaver spider</name>
    <name type="synonym">Epeira ventricosa</name>
    <dbReference type="NCBI Taxonomy" id="182803"/>
    <lineage>
        <taxon>Eukaryota</taxon>
        <taxon>Metazoa</taxon>
        <taxon>Ecdysozoa</taxon>
        <taxon>Arthropoda</taxon>
        <taxon>Chelicerata</taxon>
        <taxon>Arachnida</taxon>
        <taxon>Araneae</taxon>
        <taxon>Araneomorphae</taxon>
        <taxon>Entelegynae</taxon>
        <taxon>Araneoidea</taxon>
        <taxon>Araneidae</taxon>
        <taxon>Araneus</taxon>
    </lineage>
</organism>
<name>A0A4Y2RHD1_ARAVE</name>
<evidence type="ECO:0000256" key="1">
    <source>
        <dbReference type="SAM" id="MobiDB-lite"/>
    </source>
</evidence>
<keyword evidence="3" id="KW-1185">Reference proteome</keyword>
<dbReference type="Proteomes" id="UP000499080">
    <property type="component" value="Unassembled WGS sequence"/>
</dbReference>
<reference evidence="2 3" key="1">
    <citation type="journal article" date="2019" name="Sci. Rep.">
        <title>Orb-weaving spider Araneus ventricosus genome elucidates the spidroin gene catalogue.</title>
        <authorList>
            <person name="Kono N."/>
            <person name="Nakamura H."/>
            <person name="Ohtoshi R."/>
            <person name="Moran D.A.P."/>
            <person name="Shinohara A."/>
            <person name="Yoshida Y."/>
            <person name="Fujiwara M."/>
            <person name="Mori M."/>
            <person name="Tomita M."/>
            <person name="Arakawa K."/>
        </authorList>
    </citation>
    <scope>NUCLEOTIDE SEQUENCE [LARGE SCALE GENOMIC DNA]</scope>
</reference>
<dbReference type="AlphaFoldDB" id="A0A4Y2RHD1"/>